<reference evidence="1" key="3">
    <citation type="submission" date="2023-05" db="EMBL/GenBank/DDBJ databases">
        <authorList>
            <person name="Smith C.H."/>
        </authorList>
    </citation>
    <scope>NUCLEOTIDE SEQUENCE</scope>
    <source>
        <strain evidence="1">CHS0354</strain>
        <tissue evidence="1">Mantle</tissue>
    </source>
</reference>
<comment type="caution">
    <text evidence="1">The sequence shown here is derived from an EMBL/GenBank/DDBJ whole genome shotgun (WGS) entry which is preliminary data.</text>
</comment>
<sequence length="68" mass="8312">MSSSQACVYRQFTKRVHPRHINQVYMMNISKYPHPWRSEQSHYEKIKQKKMIANQIIREKVITQDVKH</sequence>
<reference evidence="1" key="1">
    <citation type="journal article" date="2021" name="Genome Biol. Evol.">
        <title>A High-Quality Reference Genome for a Parasitic Bivalve with Doubly Uniparental Inheritance (Bivalvia: Unionida).</title>
        <authorList>
            <person name="Smith C.H."/>
        </authorList>
    </citation>
    <scope>NUCLEOTIDE SEQUENCE</scope>
    <source>
        <strain evidence="1">CHS0354</strain>
    </source>
</reference>
<accession>A0AAE0RX67</accession>
<protein>
    <submittedName>
        <fullName evidence="1">Uncharacterized protein</fullName>
    </submittedName>
</protein>
<dbReference type="AlphaFoldDB" id="A0AAE0RX67"/>
<name>A0AAE0RX67_9BIVA</name>
<reference evidence="1" key="2">
    <citation type="journal article" date="2021" name="Genome Biol. Evol.">
        <title>Developing a high-quality reference genome for a parasitic bivalve with doubly uniparental inheritance (Bivalvia: Unionida).</title>
        <authorList>
            <person name="Smith C.H."/>
        </authorList>
    </citation>
    <scope>NUCLEOTIDE SEQUENCE</scope>
    <source>
        <strain evidence="1">CHS0354</strain>
        <tissue evidence="1">Mantle</tissue>
    </source>
</reference>
<gene>
    <name evidence="1" type="ORF">CHS0354_008224</name>
</gene>
<dbReference type="Proteomes" id="UP001195483">
    <property type="component" value="Unassembled WGS sequence"/>
</dbReference>
<keyword evidence="2" id="KW-1185">Reference proteome</keyword>
<dbReference type="EMBL" id="JAEAOA010000548">
    <property type="protein sequence ID" value="KAK3580930.1"/>
    <property type="molecule type" value="Genomic_DNA"/>
</dbReference>
<organism evidence="1 2">
    <name type="scientific">Potamilus streckersoni</name>
    <dbReference type="NCBI Taxonomy" id="2493646"/>
    <lineage>
        <taxon>Eukaryota</taxon>
        <taxon>Metazoa</taxon>
        <taxon>Spiralia</taxon>
        <taxon>Lophotrochozoa</taxon>
        <taxon>Mollusca</taxon>
        <taxon>Bivalvia</taxon>
        <taxon>Autobranchia</taxon>
        <taxon>Heteroconchia</taxon>
        <taxon>Palaeoheterodonta</taxon>
        <taxon>Unionida</taxon>
        <taxon>Unionoidea</taxon>
        <taxon>Unionidae</taxon>
        <taxon>Ambleminae</taxon>
        <taxon>Lampsilini</taxon>
        <taxon>Potamilus</taxon>
    </lineage>
</organism>
<evidence type="ECO:0000313" key="2">
    <source>
        <dbReference type="Proteomes" id="UP001195483"/>
    </source>
</evidence>
<proteinExistence type="predicted"/>
<evidence type="ECO:0000313" key="1">
    <source>
        <dbReference type="EMBL" id="KAK3580930.1"/>
    </source>
</evidence>